<reference evidence="2" key="1">
    <citation type="submission" date="2023-03" db="EMBL/GenBank/DDBJ databases">
        <authorList>
            <person name="Steffen K."/>
            <person name="Cardenas P."/>
        </authorList>
    </citation>
    <scope>NUCLEOTIDE SEQUENCE</scope>
</reference>
<dbReference type="PANTHER" id="PTHR36839">
    <property type="entry name" value="METALLO-BETA-LACTAMASE FAMILY PROTEIN (AFU_ORTHOLOGUE AFUA_5G12770)"/>
    <property type="match status" value="1"/>
</dbReference>
<comment type="caution">
    <text evidence="2">The sequence shown here is derived from an EMBL/GenBank/DDBJ whole genome shotgun (WGS) entry which is preliminary data.</text>
</comment>
<dbReference type="Proteomes" id="UP001174909">
    <property type="component" value="Unassembled WGS sequence"/>
</dbReference>
<protein>
    <submittedName>
        <fullName evidence="2">Uncharacterized protein YmaE</fullName>
    </submittedName>
</protein>
<dbReference type="SMART" id="SM00849">
    <property type="entry name" value="Lactamase_B"/>
    <property type="match status" value="1"/>
</dbReference>
<name>A0AA35SJ25_GEOBA</name>
<evidence type="ECO:0000313" key="3">
    <source>
        <dbReference type="Proteomes" id="UP001174909"/>
    </source>
</evidence>
<dbReference type="SUPFAM" id="SSF56281">
    <property type="entry name" value="Metallo-hydrolase/oxidoreductase"/>
    <property type="match status" value="1"/>
</dbReference>
<keyword evidence="3" id="KW-1185">Reference proteome</keyword>
<sequence>MDELKAQGYANEVRDLEPGLTGIGIVPSFSIGQRALLLQTPAGNVLYDCISLLDDSAIAAIQARGGIQAICFSHPHFYDSMVSWSLAFDDATIIVPEADREHVMRPHANIQYWDGQPLEVMPGATLIQCGGHFEGSAVLHWADGADGKGALFVGDSITVVPDRRFVSFMTSYPNLIPLSASEIEQHRSRCGALRLRPHIRRVVGPQCNARGQGSSPTLGLPLHRTYPRVGENQGGSESYSRRLYISNPAYDRILPLIATSGFLIVTLTALTLSVSRICPAISSATLSIKSLLSPSITAFTIS</sequence>
<dbReference type="EMBL" id="CASHTH010002503">
    <property type="protein sequence ID" value="CAI8030868.1"/>
    <property type="molecule type" value="Genomic_DNA"/>
</dbReference>
<dbReference type="PANTHER" id="PTHR36839:SF1">
    <property type="entry name" value="METALLO-BETA-LACTAMASE FAMILY PROTEIN (AFU_ORTHOLOGUE AFUA_5G12770)"/>
    <property type="match status" value="1"/>
</dbReference>
<dbReference type="AlphaFoldDB" id="A0AA35SJ25"/>
<gene>
    <name evidence="2" type="ORF">GBAR_LOCUS17518</name>
</gene>
<dbReference type="Gene3D" id="3.60.15.10">
    <property type="entry name" value="Ribonuclease Z/Hydroxyacylglutathione hydrolase-like"/>
    <property type="match status" value="1"/>
</dbReference>
<dbReference type="InterPro" id="IPR001279">
    <property type="entry name" value="Metallo-B-lactamas"/>
</dbReference>
<dbReference type="InterPro" id="IPR036866">
    <property type="entry name" value="RibonucZ/Hydroxyglut_hydro"/>
</dbReference>
<feature type="domain" description="Metallo-beta-lactamase" evidence="1">
    <location>
        <begin position="32"/>
        <end position="207"/>
    </location>
</feature>
<evidence type="ECO:0000259" key="1">
    <source>
        <dbReference type="SMART" id="SM00849"/>
    </source>
</evidence>
<accession>A0AA35SJ25</accession>
<evidence type="ECO:0000313" key="2">
    <source>
        <dbReference type="EMBL" id="CAI8030868.1"/>
    </source>
</evidence>
<organism evidence="2 3">
    <name type="scientific">Geodia barretti</name>
    <name type="common">Barrett's horny sponge</name>
    <dbReference type="NCBI Taxonomy" id="519541"/>
    <lineage>
        <taxon>Eukaryota</taxon>
        <taxon>Metazoa</taxon>
        <taxon>Porifera</taxon>
        <taxon>Demospongiae</taxon>
        <taxon>Heteroscleromorpha</taxon>
        <taxon>Tetractinellida</taxon>
        <taxon>Astrophorina</taxon>
        <taxon>Geodiidae</taxon>
        <taxon>Geodia</taxon>
    </lineage>
</organism>
<proteinExistence type="predicted"/>